<keyword evidence="4" id="KW-1185">Reference proteome</keyword>
<evidence type="ECO:0000256" key="1">
    <source>
        <dbReference type="SAM" id="Coils"/>
    </source>
</evidence>
<accession>A0ABV2KC36</accession>
<dbReference type="Proteomes" id="UP001549104">
    <property type="component" value="Unassembled WGS sequence"/>
</dbReference>
<comment type="caution">
    <text evidence="3">The sequence shown here is derived from an EMBL/GenBank/DDBJ whole genome shotgun (WGS) entry which is preliminary data.</text>
</comment>
<keyword evidence="2" id="KW-1133">Transmembrane helix</keyword>
<gene>
    <name evidence="3" type="ORF">ABIC55_003574</name>
</gene>
<organism evidence="3 4">
    <name type="scientific">Sporosarcina psychrophila</name>
    <name type="common">Bacillus psychrophilus</name>
    <dbReference type="NCBI Taxonomy" id="1476"/>
    <lineage>
        <taxon>Bacteria</taxon>
        <taxon>Bacillati</taxon>
        <taxon>Bacillota</taxon>
        <taxon>Bacilli</taxon>
        <taxon>Bacillales</taxon>
        <taxon>Caryophanaceae</taxon>
        <taxon>Sporosarcina</taxon>
    </lineage>
</organism>
<reference evidence="3 4" key="1">
    <citation type="submission" date="2024-06" db="EMBL/GenBank/DDBJ databases">
        <title>Sorghum-associated microbial communities from plants grown in Nebraska, USA.</title>
        <authorList>
            <person name="Schachtman D."/>
        </authorList>
    </citation>
    <scope>NUCLEOTIDE SEQUENCE [LARGE SCALE GENOMIC DNA]</scope>
    <source>
        <strain evidence="3 4">1288</strain>
    </source>
</reference>
<name>A0ABV2KC36_SPOPS</name>
<dbReference type="EMBL" id="JBEPME010000005">
    <property type="protein sequence ID" value="MET3658457.1"/>
    <property type="molecule type" value="Genomic_DNA"/>
</dbReference>
<sequence>MRSKKKIPFYKRWRVYAYTFAAIVLFGWILDVTGWSDANDAKIAAETEVKVKAVEAQLAVNAEKNAKVEAEAKVRDANTAKAEAAKKAKAKADATVKAADVDEKLAVEIALIKELTEGIVVAVEKSPYGQDDWMITWVTVSDDWYDSEAHVKERFADQIGAQVKASLYAAGAVKQGDPILVHFYDINAKELAKEKIFGGYDIKR</sequence>
<keyword evidence="2" id="KW-0812">Transmembrane</keyword>
<evidence type="ECO:0000256" key="2">
    <source>
        <dbReference type="SAM" id="Phobius"/>
    </source>
</evidence>
<dbReference type="RefSeq" id="WP_354314086.1">
    <property type="nucleotide sequence ID" value="NZ_JBEPME010000005.1"/>
</dbReference>
<keyword evidence="1" id="KW-0175">Coiled coil</keyword>
<feature type="transmembrane region" description="Helical" evidence="2">
    <location>
        <begin position="12"/>
        <end position="30"/>
    </location>
</feature>
<keyword evidence="2" id="KW-0472">Membrane</keyword>
<protein>
    <submittedName>
        <fullName evidence="3">Uncharacterized protein</fullName>
    </submittedName>
</protein>
<evidence type="ECO:0000313" key="3">
    <source>
        <dbReference type="EMBL" id="MET3658457.1"/>
    </source>
</evidence>
<feature type="coiled-coil region" evidence="1">
    <location>
        <begin position="60"/>
        <end position="87"/>
    </location>
</feature>
<proteinExistence type="predicted"/>
<evidence type="ECO:0000313" key="4">
    <source>
        <dbReference type="Proteomes" id="UP001549104"/>
    </source>
</evidence>